<dbReference type="STRING" id="337701.SAMN05444398_109105"/>
<dbReference type="RefSeq" id="WP_188745013.1">
    <property type="nucleotide sequence ID" value="NZ_BMLR01000010.1"/>
</dbReference>
<evidence type="ECO:0000313" key="2">
    <source>
        <dbReference type="Proteomes" id="UP000183974"/>
    </source>
</evidence>
<dbReference type="Proteomes" id="UP000183974">
    <property type="component" value="Unassembled WGS sequence"/>
</dbReference>
<name>A0A1M7FSV3_9RHOB</name>
<sequence length="52" mass="5683">MSEQKHTSFYISADGHKALRLEAIKRGLSMSQLIARALADAGVDIPAEDLKK</sequence>
<protein>
    <submittedName>
        <fullName evidence="1">Uncharacterized protein</fullName>
    </submittedName>
</protein>
<proteinExistence type="predicted"/>
<dbReference type="EMBL" id="FRBR01000009">
    <property type="protein sequence ID" value="SHM06868.1"/>
    <property type="molecule type" value="Genomic_DNA"/>
</dbReference>
<gene>
    <name evidence="1" type="ORF">SAMN05444398_109105</name>
</gene>
<reference evidence="1 2" key="1">
    <citation type="submission" date="2016-11" db="EMBL/GenBank/DDBJ databases">
        <authorList>
            <person name="Jaros S."/>
            <person name="Januszkiewicz K."/>
            <person name="Wedrychowicz H."/>
        </authorList>
    </citation>
    <scope>NUCLEOTIDE SEQUENCE [LARGE SCALE GENOMIC DNA]</scope>
    <source>
        <strain evidence="1 2">DSM 29589</strain>
    </source>
</reference>
<evidence type="ECO:0000313" key="1">
    <source>
        <dbReference type="EMBL" id="SHM06868.1"/>
    </source>
</evidence>
<keyword evidence="2" id="KW-1185">Reference proteome</keyword>
<organism evidence="1 2">
    <name type="scientific">Roseovarius pacificus</name>
    <dbReference type="NCBI Taxonomy" id="337701"/>
    <lineage>
        <taxon>Bacteria</taxon>
        <taxon>Pseudomonadati</taxon>
        <taxon>Pseudomonadota</taxon>
        <taxon>Alphaproteobacteria</taxon>
        <taxon>Rhodobacterales</taxon>
        <taxon>Roseobacteraceae</taxon>
        <taxon>Roseovarius</taxon>
    </lineage>
</organism>
<dbReference type="AlphaFoldDB" id="A0A1M7FSV3"/>
<accession>A0A1M7FSV3</accession>